<dbReference type="SUPFAM" id="SSF51419">
    <property type="entry name" value="PLP-binding barrel"/>
    <property type="match status" value="1"/>
</dbReference>
<dbReference type="InterPro" id="IPR009006">
    <property type="entry name" value="Ala_racemase/Decarboxylase_C"/>
</dbReference>
<comment type="caution">
    <text evidence="5">Lacks conserved residue(s) required for the propagation of feature annotation.</text>
</comment>
<evidence type="ECO:0000256" key="1">
    <source>
        <dbReference type="ARBA" id="ARBA00001933"/>
    </source>
</evidence>
<feature type="binding site" evidence="5">
    <location>
        <position position="343"/>
    </location>
    <ligand>
        <name>substrate</name>
    </ligand>
</feature>
<keyword evidence="5" id="KW-0028">Amino-acid biosynthesis</keyword>
<dbReference type="EMBL" id="WNKU01000001">
    <property type="protein sequence ID" value="MTV47393.1"/>
    <property type="molecule type" value="Genomic_DNA"/>
</dbReference>
<dbReference type="Pfam" id="PF02784">
    <property type="entry name" value="Orn_Arg_deC_N"/>
    <property type="match status" value="1"/>
</dbReference>
<dbReference type="PRINTS" id="PR01179">
    <property type="entry name" value="ODADCRBXLASE"/>
</dbReference>
<evidence type="ECO:0000313" key="11">
    <source>
        <dbReference type="Proteomes" id="UP000430670"/>
    </source>
</evidence>
<evidence type="ECO:0000256" key="4">
    <source>
        <dbReference type="ARBA" id="ARBA00023239"/>
    </source>
</evidence>
<comment type="similarity">
    <text evidence="5">Belongs to the Orn/Lys/Arg decarboxylase class-II family. LysA subfamily.</text>
</comment>
<dbReference type="Gene3D" id="3.20.20.10">
    <property type="entry name" value="Alanine racemase"/>
    <property type="match status" value="1"/>
</dbReference>
<dbReference type="GO" id="GO:0008836">
    <property type="term" value="F:diaminopimelate decarboxylase activity"/>
    <property type="evidence" value="ECO:0007669"/>
    <property type="project" value="UniProtKB-UniRule"/>
</dbReference>
<evidence type="ECO:0000313" key="10">
    <source>
        <dbReference type="EMBL" id="MTV47393.1"/>
    </source>
</evidence>
<comment type="function">
    <text evidence="5">Specifically catalyzes the decarboxylation of meso-diaminopimelate (meso-DAP) to L-lysine.</text>
</comment>
<feature type="active site" description="Proton donor" evidence="7">
    <location>
        <position position="342"/>
    </location>
</feature>
<comment type="pathway">
    <text evidence="5 8">Amino-acid biosynthesis; L-lysine biosynthesis via DAP pathway; L-lysine from DL-2,6-diaminopimelate: step 1/1.</text>
</comment>
<dbReference type="InterPro" id="IPR002986">
    <property type="entry name" value="DAP_deCOOHase_LysA"/>
</dbReference>
<keyword evidence="3 5" id="KW-0663">Pyridoxal phosphate</keyword>
<keyword evidence="4 5" id="KW-0456">Lyase</keyword>
<organism evidence="10 11">
    <name type="scientific">Heliobacterium mobile</name>
    <name type="common">Heliobacillus mobilis</name>
    <dbReference type="NCBI Taxonomy" id="28064"/>
    <lineage>
        <taxon>Bacteria</taxon>
        <taxon>Bacillati</taxon>
        <taxon>Bacillota</taxon>
        <taxon>Clostridia</taxon>
        <taxon>Eubacteriales</taxon>
        <taxon>Heliobacteriaceae</taxon>
        <taxon>Heliobacterium</taxon>
    </lineage>
</organism>
<comment type="caution">
    <text evidence="10">The sequence shown here is derived from an EMBL/GenBank/DDBJ whole genome shotgun (WGS) entry which is preliminary data.</text>
</comment>
<protein>
    <recommendedName>
        <fullName evidence="5 6">Diaminopimelate decarboxylase</fullName>
        <shortName evidence="5">DAP decarboxylase</shortName>
        <shortName evidence="5">DAPDC</shortName>
        <ecNumber evidence="5 6">4.1.1.20</ecNumber>
    </recommendedName>
</protein>
<evidence type="ECO:0000256" key="8">
    <source>
        <dbReference type="RuleBase" id="RU003738"/>
    </source>
</evidence>
<feature type="binding site" evidence="5">
    <location>
        <position position="231"/>
    </location>
    <ligand>
        <name>pyridoxal 5'-phosphate</name>
        <dbReference type="ChEBI" id="CHEBI:597326"/>
    </ligand>
</feature>
<dbReference type="GO" id="GO:0009089">
    <property type="term" value="P:lysine biosynthetic process via diaminopimelate"/>
    <property type="evidence" value="ECO:0007669"/>
    <property type="project" value="UniProtKB-UniRule"/>
</dbReference>
<evidence type="ECO:0000256" key="7">
    <source>
        <dbReference type="PIRSR" id="PIRSR600183-50"/>
    </source>
</evidence>
<evidence type="ECO:0000256" key="3">
    <source>
        <dbReference type="ARBA" id="ARBA00022898"/>
    </source>
</evidence>
<sequence length="417" mass="46899">MPAKTLPFTKEQLEDMIAQYPTPFHIYDEKAIRKNVRNLLAAFAWAPGFKEYFAVKAAPNPYLMKILKEEGVGADCSSIAELMLAEKVGLSGEEIMFSSNNTPAFEYQKAFDMGAVINLDDITHIEYLEKHVGLPEFVSFRYNPGPLLKGGNVIIGMPEEAKYGLTRDQLFEGYQILKEKGVKRFGLHTMVISNELNPDSFIETANMMLDLVVDIYKKLDIRIEFVNFGGGIGIPYRPEQKPVDLDYVGEGVRKVYEEKILANGLEPVRIAMECGRMITGPYGYLVTQAIHKKNIYKRYIGVDACMANLMRPALYGAYHHITVVGKENEPHDEVYDVVGSLCENNDKFAVDRKLPCIEDGDILVIHDAGAHGHAMGFNYNGKLRSAELLLKPDGSVEMIRRAETVEDYFATLDFSRL</sequence>
<dbReference type="OrthoDB" id="9802241at2"/>
<dbReference type="InterPro" id="IPR029066">
    <property type="entry name" value="PLP-binding_barrel"/>
</dbReference>
<keyword evidence="5 8" id="KW-0457">Lysine biosynthesis</keyword>
<gene>
    <name evidence="5 10" type="primary">lysA</name>
    <name evidence="10" type="ORF">GJ688_00185</name>
</gene>
<feature type="modified residue" description="N6-(pyridoxal phosphate)lysine" evidence="5 7">
    <location>
        <position position="56"/>
    </location>
</feature>
<feature type="binding site" evidence="5">
    <location>
        <position position="311"/>
    </location>
    <ligand>
        <name>substrate</name>
    </ligand>
</feature>
<feature type="binding site" evidence="5">
    <location>
        <begin position="273"/>
        <end position="276"/>
    </location>
    <ligand>
        <name>pyridoxal 5'-phosphate</name>
        <dbReference type="ChEBI" id="CHEBI:597326"/>
    </ligand>
</feature>
<dbReference type="RefSeq" id="WP_155474523.1">
    <property type="nucleotide sequence ID" value="NZ_WNKU01000001.1"/>
</dbReference>
<dbReference type="Gene3D" id="2.40.37.10">
    <property type="entry name" value="Lyase, Ornithine Decarboxylase, Chain A, domain 1"/>
    <property type="match status" value="1"/>
</dbReference>
<dbReference type="FunFam" id="3.20.20.10:FF:000003">
    <property type="entry name" value="Diaminopimelate decarboxylase"/>
    <property type="match status" value="1"/>
</dbReference>
<name>A0A6I3SBC8_HELMO</name>
<feature type="domain" description="Orn/DAP/Arg decarboxylase 2 N-terminal" evidence="9">
    <location>
        <begin position="32"/>
        <end position="279"/>
    </location>
</feature>
<comment type="subunit">
    <text evidence="5">Homodimer.</text>
</comment>
<dbReference type="UniPathway" id="UPA00034">
    <property type="reaction ID" value="UER00027"/>
</dbReference>
<dbReference type="CDD" id="cd06828">
    <property type="entry name" value="PLPDE_III_DapDC"/>
    <property type="match status" value="1"/>
</dbReference>
<keyword evidence="11" id="KW-1185">Reference proteome</keyword>
<dbReference type="EC" id="4.1.1.20" evidence="5 6"/>
<evidence type="ECO:0000256" key="2">
    <source>
        <dbReference type="ARBA" id="ARBA00022793"/>
    </source>
</evidence>
<accession>A0A6I3SBC8</accession>
<dbReference type="SUPFAM" id="SSF50621">
    <property type="entry name" value="Alanine racemase C-terminal domain-like"/>
    <property type="match status" value="1"/>
</dbReference>
<dbReference type="InterPro" id="IPR000183">
    <property type="entry name" value="Orn/DAP/Arg_de-COase"/>
</dbReference>
<keyword evidence="2 5" id="KW-0210">Decarboxylase</keyword>
<reference evidence="10 11" key="1">
    <citation type="submission" date="2019-11" db="EMBL/GenBank/DDBJ databases">
        <title>Whole-genome sequence of a the green, strictly anaerobic photosynthetic bacterium Heliobacillus mobilis DSM 6151.</title>
        <authorList>
            <person name="Kyndt J.A."/>
            <person name="Meyer T.E."/>
        </authorList>
    </citation>
    <scope>NUCLEOTIDE SEQUENCE [LARGE SCALE GENOMIC DNA]</scope>
    <source>
        <strain evidence="10 11">DSM 6151</strain>
    </source>
</reference>
<evidence type="ECO:0000259" key="9">
    <source>
        <dbReference type="Pfam" id="PF02784"/>
    </source>
</evidence>
<dbReference type="PANTHER" id="PTHR43727:SF2">
    <property type="entry name" value="GROUP IV DECARBOXYLASE"/>
    <property type="match status" value="1"/>
</dbReference>
<dbReference type="InterPro" id="IPR022644">
    <property type="entry name" value="De-COase2_N"/>
</dbReference>
<feature type="binding site" evidence="5">
    <location>
        <position position="276"/>
    </location>
    <ligand>
        <name>substrate</name>
    </ligand>
</feature>
<evidence type="ECO:0000256" key="5">
    <source>
        <dbReference type="HAMAP-Rule" id="MF_02120"/>
    </source>
</evidence>
<dbReference type="Proteomes" id="UP000430670">
    <property type="component" value="Unassembled WGS sequence"/>
</dbReference>
<dbReference type="GO" id="GO:0030170">
    <property type="term" value="F:pyridoxal phosphate binding"/>
    <property type="evidence" value="ECO:0007669"/>
    <property type="project" value="UniProtKB-UniRule"/>
</dbReference>
<dbReference type="PRINTS" id="PR01181">
    <property type="entry name" value="DAPDCRBXLASE"/>
</dbReference>
<comment type="cofactor">
    <cofactor evidence="1 5 7 8">
        <name>pyridoxal 5'-phosphate</name>
        <dbReference type="ChEBI" id="CHEBI:597326"/>
    </cofactor>
</comment>
<feature type="binding site" evidence="5">
    <location>
        <position position="315"/>
    </location>
    <ligand>
        <name>substrate</name>
    </ligand>
</feature>
<dbReference type="HAMAP" id="MF_02120">
    <property type="entry name" value="LysA"/>
    <property type="match status" value="1"/>
</dbReference>
<comment type="catalytic activity">
    <reaction evidence="5 8">
        <text>meso-2,6-diaminopimelate + H(+) = L-lysine + CO2</text>
        <dbReference type="Rhea" id="RHEA:15101"/>
        <dbReference type="ChEBI" id="CHEBI:15378"/>
        <dbReference type="ChEBI" id="CHEBI:16526"/>
        <dbReference type="ChEBI" id="CHEBI:32551"/>
        <dbReference type="ChEBI" id="CHEBI:57791"/>
        <dbReference type="EC" id="4.1.1.20"/>
    </reaction>
</comment>
<evidence type="ECO:0000256" key="6">
    <source>
        <dbReference type="NCBIfam" id="TIGR01048"/>
    </source>
</evidence>
<dbReference type="AlphaFoldDB" id="A0A6I3SBC8"/>
<proteinExistence type="inferred from homology"/>
<dbReference type="PANTHER" id="PTHR43727">
    <property type="entry name" value="DIAMINOPIMELATE DECARBOXYLASE"/>
    <property type="match status" value="1"/>
</dbReference>
<dbReference type="NCBIfam" id="TIGR01048">
    <property type="entry name" value="lysA"/>
    <property type="match status" value="1"/>
</dbReference>